<proteinExistence type="predicted"/>
<dbReference type="GO" id="GO:0016757">
    <property type="term" value="F:glycosyltransferase activity"/>
    <property type="evidence" value="ECO:0007669"/>
    <property type="project" value="InterPro"/>
</dbReference>
<dbReference type="RefSeq" id="WP_271195132.1">
    <property type="nucleotide sequence ID" value="NZ_BSFN01000004.1"/>
</dbReference>
<evidence type="ECO:0000313" key="3">
    <source>
        <dbReference type="Proteomes" id="UP001143328"/>
    </source>
</evidence>
<sequence length="367" mass="40439">MKAIFFTDLYPVEDSRSASGTTFAVRELVEGVSSCGVDVAAVVRFFPILTRKGFQFSSKKTLINGIWVIDTPKFGVGLVMNTLLTRLFLRRFLRVEGGEVAVCHMSSCFFAAYKVFGRQFSRWVFVLHNSDLKSRYLDWTVQHADTVLTRSSALSRQFELLAPSARVDGVAYSGVPNELFRERPPAFRPGGVLKIVMASVFIPLKNIPQVLEAIALVSKEQAVEVNIYGDGPLRDALEKMVSALDMQGYVTFHGFCPRAHVLDAMHAADLFIMPSAPETLGMAYLEAMSQGCVVIGHAGWGVDGIIEDGKNGYLVHSATVAEIKHKILEYCASDIERIHAASYRAALSYTSESSIKNYYNLIAGVPC</sequence>
<evidence type="ECO:0000313" key="2">
    <source>
        <dbReference type="EMBL" id="GLK88933.1"/>
    </source>
</evidence>
<dbReference type="InterPro" id="IPR050194">
    <property type="entry name" value="Glycosyltransferase_grp1"/>
</dbReference>
<reference evidence="2" key="2">
    <citation type="submission" date="2023-01" db="EMBL/GenBank/DDBJ databases">
        <authorList>
            <person name="Sun Q."/>
            <person name="Evtushenko L."/>
        </authorList>
    </citation>
    <scope>NUCLEOTIDE SEQUENCE</scope>
    <source>
        <strain evidence="2">VKM B-2935</strain>
    </source>
</reference>
<dbReference type="SUPFAM" id="SSF53756">
    <property type="entry name" value="UDP-Glycosyltransferase/glycogen phosphorylase"/>
    <property type="match status" value="1"/>
</dbReference>
<organism evidence="2 3">
    <name type="scientific">Pseudomonas turukhanskensis</name>
    <dbReference type="NCBI Taxonomy" id="1806536"/>
    <lineage>
        <taxon>Bacteria</taxon>
        <taxon>Pseudomonadati</taxon>
        <taxon>Pseudomonadota</taxon>
        <taxon>Gammaproteobacteria</taxon>
        <taxon>Pseudomonadales</taxon>
        <taxon>Pseudomonadaceae</taxon>
        <taxon>Pseudomonas</taxon>
    </lineage>
</organism>
<dbReference type="CDD" id="cd03801">
    <property type="entry name" value="GT4_PimA-like"/>
    <property type="match status" value="1"/>
</dbReference>
<dbReference type="AlphaFoldDB" id="A0A9W6NFF1"/>
<accession>A0A9W6NFF1</accession>
<dbReference type="InterPro" id="IPR001296">
    <property type="entry name" value="Glyco_trans_1"/>
</dbReference>
<dbReference type="Pfam" id="PF00534">
    <property type="entry name" value="Glycos_transf_1"/>
    <property type="match status" value="1"/>
</dbReference>
<dbReference type="Gene3D" id="3.40.50.2000">
    <property type="entry name" value="Glycogen Phosphorylase B"/>
    <property type="match status" value="2"/>
</dbReference>
<reference evidence="2" key="1">
    <citation type="journal article" date="2014" name="Int. J. Syst. Evol. Microbiol.">
        <title>Complete genome sequence of Corynebacterium casei LMG S-19264T (=DSM 44701T), isolated from a smear-ripened cheese.</title>
        <authorList>
            <consortium name="US DOE Joint Genome Institute (JGI-PGF)"/>
            <person name="Walter F."/>
            <person name="Albersmeier A."/>
            <person name="Kalinowski J."/>
            <person name="Ruckert C."/>
        </authorList>
    </citation>
    <scope>NUCLEOTIDE SEQUENCE</scope>
    <source>
        <strain evidence="2">VKM B-2935</strain>
    </source>
</reference>
<dbReference type="Proteomes" id="UP001143328">
    <property type="component" value="Unassembled WGS sequence"/>
</dbReference>
<gene>
    <name evidence="2" type="ORF">GCM10017655_19950</name>
</gene>
<name>A0A9W6NFF1_9PSED</name>
<feature type="domain" description="Glycosyl transferase family 1" evidence="1">
    <location>
        <begin position="188"/>
        <end position="335"/>
    </location>
</feature>
<comment type="caution">
    <text evidence="2">The sequence shown here is derived from an EMBL/GenBank/DDBJ whole genome shotgun (WGS) entry which is preliminary data.</text>
</comment>
<dbReference type="EMBL" id="BSFN01000004">
    <property type="protein sequence ID" value="GLK88933.1"/>
    <property type="molecule type" value="Genomic_DNA"/>
</dbReference>
<evidence type="ECO:0000259" key="1">
    <source>
        <dbReference type="Pfam" id="PF00534"/>
    </source>
</evidence>
<keyword evidence="3" id="KW-1185">Reference proteome</keyword>
<protein>
    <recommendedName>
        <fullName evidence="1">Glycosyl transferase family 1 domain-containing protein</fullName>
    </recommendedName>
</protein>
<dbReference type="PANTHER" id="PTHR45947">
    <property type="entry name" value="SULFOQUINOVOSYL TRANSFERASE SQD2"/>
    <property type="match status" value="1"/>
</dbReference>
<dbReference type="PANTHER" id="PTHR45947:SF3">
    <property type="entry name" value="SULFOQUINOVOSYL TRANSFERASE SQD2"/>
    <property type="match status" value="1"/>
</dbReference>